<reference evidence="1" key="1">
    <citation type="submission" date="2019-08" db="EMBL/GenBank/DDBJ databases">
        <title>The genome of the North American firefly Photinus pyralis.</title>
        <authorList>
            <consortium name="Photinus pyralis genome working group"/>
            <person name="Fallon T.R."/>
            <person name="Sander Lower S.E."/>
            <person name="Weng J.-K."/>
        </authorList>
    </citation>
    <scope>NUCLEOTIDE SEQUENCE</scope>
    <source>
        <strain evidence="1">TRF0915ILg1</strain>
        <tissue evidence="1">Whole body</tissue>
    </source>
</reference>
<keyword evidence="2" id="KW-1185">Reference proteome</keyword>
<comment type="caution">
    <text evidence="1">The sequence shown here is derived from an EMBL/GenBank/DDBJ whole genome shotgun (WGS) entry which is preliminary data.</text>
</comment>
<name>A0A8K0CJN4_IGNLU</name>
<accession>A0A8K0CJN4</accession>
<gene>
    <name evidence="1" type="ORF">ILUMI_18574</name>
</gene>
<evidence type="ECO:0000313" key="1">
    <source>
        <dbReference type="EMBL" id="KAF2887599.1"/>
    </source>
</evidence>
<dbReference type="Proteomes" id="UP000801492">
    <property type="component" value="Unassembled WGS sequence"/>
</dbReference>
<organism evidence="1 2">
    <name type="scientific">Ignelater luminosus</name>
    <name type="common">Cucubano</name>
    <name type="synonym">Pyrophorus luminosus</name>
    <dbReference type="NCBI Taxonomy" id="2038154"/>
    <lineage>
        <taxon>Eukaryota</taxon>
        <taxon>Metazoa</taxon>
        <taxon>Ecdysozoa</taxon>
        <taxon>Arthropoda</taxon>
        <taxon>Hexapoda</taxon>
        <taxon>Insecta</taxon>
        <taxon>Pterygota</taxon>
        <taxon>Neoptera</taxon>
        <taxon>Endopterygota</taxon>
        <taxon>Coleoptera</taxon>
        <taxon>Polyphaga</taxon>
        <taxon>Elateriformia</taxon>
        <taxon>Elateroidea</taxon>
        <taxon>Elateridae</taxon>
        <taxon>Agrypninae</taxon>
        <taxon>Pyrophorini</taxon>
        <taxon>Ignelater</taxon>
    </lineage>
</organism>
<protein>
    <submittedName>
        <fullName evidence="1">Uncharacterized protein</fullName>
    </submittedName>
</protein>
<dbReference type="EMBL" id="VTPC01082696">
    <property type="protein sequence ID" value="KAF2887599.1"/>
    <property type="molecule type" value="Genomic_DNA"/>
</dbReference>
<dbReference type="AlphaFoldDB" id="A0A8K0CJN4"/>
<sequence length="174" mass="19722">MAGLDWSGSFIKHHSELSLRKPQTIWDARAVEFNKVVVTQLFNLLTRIVDEHHLTAMRLASLGANVNHSKKKKQKGFEDELSVKAWAEVHDSGWMTVEIFEKWFTKFKFIQIDVTEKDIASTTTTELFQIQSVEPAPTTIDENCHGQDLDIHALTLEADAVNAMQLFQPKPGCS</sequence>
<evidence type="ECO:0000313" key="2">
    <source>
        <dbReference type="Proteomes" id="UP000801492"/>
    </source>
</evidence>
<proteinExistence type="predicted"/>